<comment type="caution">
    <text evidence="2">The sequence shown here is derived from an EMBL/GenBank/DDBJ whole genome shotgun (WGS) entry which is preliminary data.</text>
</comment>
<proteinExistence type="predicted"/>
<protein>
    <submittedName>
        <fullName evidence="2">Uncharacterized protein</fullName>
    </submittedName>
</protein>
<evidence type="ECO:0000313" key="3">
    <source>
        <dbReference type="Proteomes" id="UP000298030"/>
    </source>
</evidence>
<feature type="region of interest" description="Disordered" evidence="1">
    <location>
        <begin position="23"/>
        <end position="60"/>
    </location>
</feature>
<dbReference type="Proteomes" id="UP000298030">
    <property type="component" value="Unassembled WGS sequence"/>
</dbReference>
<accession>A0A4Y7SDS5</accession>
<reference evidence="2 3" key="1">
    <citation type="journal article" date="2019" name="Nat. Ecol. Evol.">
        <title>Megaphylogeny resolves global patterns of mushroom evolution.</title>
        <authorList>
            <person name="Varga T."/>
            <person name="Krizsan K."/>
            <person name="Foldi C."/>
            <person name="Dima B."/>
            <person name="Sanchez-Garcia M."/>
            <person name="Sanchez-Ramirez S."/>
            <person name="Szollosi G.J."/>
            <person name="Szarkandi J.G."/>
            <person name="Papp V."/>
            <person name="Albert L."/>
            <person name="Andreopoulos W."/>
            <person name="Angelini C."/>
            <person name="Antonin V."/>
            <person name="Barry K.W."/>
            <person name="Bougher N.L."/>
            <person name="Buchanan P."/>
            <person name="Buyck B."/>
            <person name="Bense V."/>
            <person name="Catcheside P."/>
            <person name="Chovatia M."/>
            <person name="Cooper J."/>
            <person name="Damon W."/>
            <person name="Desjardin D."/>
            <person name="Finy P."/>
            <person name="Geml J."/>
            <person name="Haridas S."/>
            <person name="Hughes K."/>
            <person name="Justo A."/>
            <person name="Karasinski D."/>
            <person name="Kautmanova I."/>
            <person name="Kiss B."/>
            <person name="Kocsube S."/>
            <person name="Kotiranta H."/>
            <person name="LaButti K.M."/>
            <person name="Lechner B.E."/>
            <person name="Liimatainen K."/>
            <person name="Lipzen A."/>
            <person name="Lukacs Z."/>
            <person name="Mihaltcheva S."/>
            <person name="Morgado L.N."/>
            <person name="Niskanen T."/>
            <person name="Noordeloos M.E."/>
            <person name="Ohm R.A."/>
            <person name="Ortiz-Santana B."/>
            <person name="Ovrebo C."/>
            <person name="Racz N."/>
            <person name="Riley R."/>
            <person name="Savchenko A."/>
            <person name="Shiryaev A."/>
            <person name="Soop K."/>
            <person name="Spirin V."/>
            <person name="Szebenyi C."/>
            <person name="Tomsovsky M."/>
            <person name="Tulloss R.E."/>
            <person name="Uehling J."/>
            <person name="Grigoriev I.V."/>
            <person name="Vagvolgyi C."/>
            <person name="Papp T."/>
            <person name="Martin F.M."/>
            <person name="Miettinen O."/>
            <person name="Hibbett D.S."/>
            <person name="Nagy L.G."/>
        </authorList>
    </citation>
    <scope>NUCLEOTIDE SEQUENCE [LARGE SCALE GENOMIC DNA]</scope>
    <source>
        <strain evidence="2 3">FP101781</strain>
    </source>
</reference>
<evidence type="ECO:0000256" key="1">
    <source>
        <dbReference type="SAM" id="MobiDB-lite"/>
    </source>
</evidence>
<feature type="non-terminal residue" evidence="2">
    <location>
        <position position="60"/>
    </location>
</feature>
<gene>
    <name evidence="2" type="ORF">FA13DRAFT_1744253</name>
</gene>
<sequence length="60" mass="6750">MHGYRSVAGNRIEIRFTEATWTDVPELKREMGGGGPLQSDSVLLEEGSQKQLKRPDHSPR</sequence>
<evidence type="ECO:0000313" key="2">
    <source>
        <dbReference type="EMBL" id="TEB19541.1"/>
    </source>
</evidence>
<organism evidence="2 3">
    <name type="scientific">Coprinellus micaceus</name>
    <name type="common">Glistening ink-cap mushroom</name>
    <name type="synonym">Coprinus micaceus</name>
    <dbReference type="NCBI Taxonomy" id="71717"/>
    <lineage>
        <taxon>Eukaryota</taxon>
        <taxon>Fungi</taxon>
        <taxon>Dikarya</taxon>
        <taxon>Basidiomycota</taxon>
        <taxon>Agaricomycotina</taxon>
        <taxon>Agaricomycetes</taxon>
        <taxon>Agaricomycetidae</taxon>
        <taxon>Agaricales</taxon>
        <taxon>Agaricineae</taxon>
        <taxon>Psathyrellaceae</taxon>
        <taxon>Coprinellus</taxon>
    </lineage>
</organism>
<name>A0A4Y7SDS5_COPMI</name>
<keyword evidence="3" id="KW-1185">Reference proteome</keyword>
<dbReference type="AlphaFoldDB" id="A0A4Y7SDS5"/>
<dbReference type="EMBL" id="QPFP01000186">
    <property type="protein sequence ID" value="TEB19541.1"/>
    <property type="molecule type" value="Genomic_DNA"/>
</dbReference>